<dbReference type="SMART" id="SM00346">
    <property type="entry name" value="HTH_ICLR"/>
    <property type="match status" value="1"/>
</dbReference>
<comment type="function">
    <text evidence="5">May be an activator protein for the gylABX operon.</text>
</comment>
<evidence type="ECO:0000259" key="7">
    <source>
        <dbReference type="PROSITE" id="PS51077"/>
    </source>
</evidence>
<reference evidence="9 10" key="1">
    <citation type="submission" date="2020-07" db="EMBL/GenBank/DDBJ databases">
        <title>Sequencing the genomes of 1000 actinobacteria strains.</title>
        <authorList>
            <person name="Klenk H.-P."/>
        </authorList>
    </citation>
    <scope>NUCLEOTIDE SEQUENCE [LARGE SCALE GENOMIC DNA]</scope>
    <source>
        <strain evidence="9 10">DSM 18448</strain>
    </source>
</reference>
<dbReference type="GO" id="GO:0003700">
    <property type="term" value="F:DNA-binding transcription factor activity"/>
    <property type="evidence" value="ECO:0007669"/>
    <property type="project" value="TreeGrafter"/>
</dbReference>
<dbReference type="PROSITE" id="PS51077">
    <property type="entry name" value="HTH_ICLR"/>
    <property type="match status" value="1"/>
</dbReference>
<dbReference type="GO" id="GO:0006071">
    <property type="term" value="P:glycerol metabolic process"/>
    <property type="evidence" value="ECO:0007669"/>
    <property type="project" value="UniProtKB-KW"/>
</dbReference>
<dbReference type="EMBL" id="JACBZH010000001">
    <property type="protein sequence ID" value="NYH91260.1"/>
    <property type="molecule type" value="Genomic_DNA"/>
</dbReference>
<dbReference type="FunFam" id="1.10.10.10:FF:000056">
    <property type="entry name" value="IclR family transcriptional regulator"/>
    <property type="match status" value="1"/>
</dbReference>
<organism evidence="9 10">
    <name type="scientific">Actinopolymorpha rutila</name>
    <dbReference type="NCBI Taxonomy" id="446787"/>
    <lineage>
        <taxon>Bacteria</taxon>
        <taxon>Bacillati</taxon>
        <taxon>Actinomycetota</taxon>
        <taxon>Actinomycetes</taxon>
        <taxon>Propionibacteriales</taxon>
        <taxon>Actinopolymorphaceae</taxon>
        <taxon>Actinopolymorpha</taxon>
    </lineage>
</organism>
<evidence type="ECO:0000313" key="9">
    <source>
        <dbReference type="EMBL" id="NYH91260.1"/>
    </source>
</evidence>
<dbReference type="InterPro" id="IPR014757">
    <property type="entry name" value="Tscrpt_reg_IclR_C"/>
</dbReference>
<accession>A0A852ZQF6</accession>
<feature type="domain" description="HTH iclR-type" evidence="7">
    <location>
        <begin position="2"/>
        <end position="64"/>
    </location>
</feature>
<evidence type="ECO:0000256" key="1">
    <source>
        <dbReference type="ARBA" id="ARBA00022798"/>
    </source>
</evidence>
<evidence type="ECO:0000256" key="6">
    <source>
        <dbReference type="ARBA" id="ARBA00070406"/>
    </source>
</evidence>
<keyword evidence="2" id="KW-0805">Transcription regulation</keyword>
<sequence length="250" mass="27153">MIEVLHRAVRVLDVLRVAETELSIRQVAQHAELSKSTVQRLLRELVDLNLASQDPSTARYRLGPRTLALGSAYQRRLNVRSAALPHMTKLRDSTGETVGLSVGLGDQVIHIDQVESASELRAMFEIGRPLPLWSGAPSRLLLAELDEADVQRIAHAERRADLSPINPPEPNTLIELVRQARSEGFAVAIEETLPGVSTLAAPIRSSTGDLVGTVSVTSPTIRMTPEVITLLRPQVIDAGHAISAELGWLG</sequence>
<keyword evidence="4" id="KW-0804">Transcription</keyword>
<dbReference type="InterPro" id="IPR005471">
    <property type="entry name" value="Tscrpt_reg_IclR_N"/>
</dbReference>
<dbReference type="InterPro" id="IPR050707">
    <property type="entry name" value="HTH_MetabolicPath_Reg"/>
</dbReference>
<keyword evidence="3 9" id="KW-0238">DNA-binding</keyword>
<dbReference type="RefSeq" id="WP_179788864.1">
    <property type="nucleotide sequence ID" value="NZ_BAAARR010000023.1"/>
</dbReference>
<dbReference type="InterPro" id="IPR029016">
    <property type="entry name" value="GAF-like_dom_sf"/>
</dbReference>
<dbReference type="PANTHER" id="PTHR30136">
    <property type="entry name" value="HELIX-TURN-HELIX TRANSCRIPTIONAL REGULATOR, ICLR FAMILY"/>
    <property type="match status" value="1"/>
</dbReference>
<evidence type="ECO:0000256" key="5">
    <source>
        <dbReference type="ARBA" id="ARBA00058938"/>
    </source>
</evidence>
<evidence type="ECO:0000256" key="4">
    <source>
        <dbReference type="ARBA" id="ARBA00023163"/>
    </source>
</evidence>
<evidence type="ECO:0000313" key="10">
    <source>
        <dbReference type="Proteomes" id="UP000579605"/>
    </source>
</evidence>
<dbReference type="GO" id="GO:0045892">
    <property type="term" value="P:negative regulation of DNA-templated transcription"/>
    <property type="evidence" value="ECO:0007669"/>
    <property type="project" value="TreeGrafter"/>
</dbReference>
<evidence type="ECO:0000259" key="8">
    <source>
        <dbReference type="PROSITE" id="PS51078"/>
    </source>
</evidence>
<feature type="domain" description="IclR-ED" evidence="8">
    <location>
        <begin position="65"/>
        <end position="248"/>
    </location>
</feature>
<comment type="caution">
    <text evidence="9">The sequence shown here is derived from an EMBL/GenBank/DDBJ whole genome shotgun (WGS) entry which is preliminary data.</text>
</comment>
<dbReference type="PROSITE" id="PS51078">
    <property type="entry name" value="ICLR_ED"/>
    <property type="match status" value="1"/>
</dbReference>
<evidence type="ECO:0000256" key="3">
    <source>
        <dbReference type="ARBA" id="ARBA00023125"/>
    </source>
</evidence>
<dbReference type="Pfam" id="PF09339">
    <property type="entry name" value="HTH_IclR"/>
    <property type="match status" value="1"/>
</dbReference>
<proteinExistence type="predicted"/>
<gene>
    <name evidence="9" type="ORF">F4554_003898</name>
</gene>
<keyword evidence="10" id="KW-1185">Reference proteome</keyword>
<dbReference type="PANTHER" id="PTHR30136:SF35">
    <property type="entry name" value="HTH-TYPE TRANSCRIPTIONAL REGULATOR RV1719"/>
    <property type="match status" value="1"/>
</dbReference>
<dbReference type="AlphaFoldDB" id="A0A852ZQF6"/>
<dbReference type="GO" id="GO:0003677">
    <property type="term" value="F:DNA binding"/>
    <property type="evidence" value="ECO:0007669"/>
    <property type="project" value="UniProtKB-KW"/>
</dbReference>
<protein>
    <recommendedName>
        <fullName evidence="6">Glycerol operon regulatory protein</fullName>
    </recommendedName>
</protein>
<dbReference type="InterPro" id="IPR036388">
    <property type="entry name" value="WH-like_DNA-bd_sf"/>
</dbReference>
<dbReference type="SUPFAM" id="SSF46785">
    <property type="entry name" value="Winged helix' DNA-binding domain"/>
    <property type="match status" value="1"/>
</dbReference>
<dbReference type="Gene3D" id="1.10.10.10">
    <property type="entry name" value="Winged helix-like DNA-binding domain superfamily/Winged helix DNA-binding domain"/>
    <property type="match status" value="1"/>
</dbReference>
<dbReference type="InterPro" id="IPR036390">
    <property type="entry name" value="WH_DNA-bd_sf"/>
</dbReference>
<dbReference type="SUPFAM" id="SSF55781">
    <property type="entry name" value="GAF domain-like"/>
    <property type="match status" value="1"/>
</dbReference>
<name>A0A852ZQF6_9ACTN</name>
<evidence type="ECO:0000256" key="2">
    <source>
        <dbReference type="ARBA" id="ARBA00023015"/>
    </source>
</evidence>
<keyword evidence="1" id="KW-0319">Glycerol metabolism</keyword>
<dbReference type="Proteomes" id="UP000579605">
    <property type="component" value="Unassembled WGS sequence"/>
</dbReference>
<dbReference type="Gene3D" id="3.30.450.40">
    <property type="match status" value="1"/>
</dbReference>
<dbReference type="Pfam" id="PF01614">
    <property type="entry name" value="IclR_C"/>
    <property type="match status" value="1"/>
</dbReference>